<feature type="region of interest" description="Disordered" evidence="2">
    <location>
        <begin position="32"/>
        <end position="63"/>
    </location>
</feature>
<accession>A0A432MCG5</accession>
<keyword evidence="4" id="KW-1185">Reference proteome</keyword>
<evidence type="ECO:0000256" key="1">
    <source>
        <dbReference type="ARBA" id="ARBA00022729"/>
    </source>
</evidence>
<dbReference type="PANTHER" id="PTHR44103:SF1">
    <property type="entry name" value="PROPROTEIN CONVERTASE P"/>
    <property type="match status" value="1"/>
</dbReference>
<feature type="compositionally biased region" description="Basic residues" evidence="2">
    <location>
        <begin position="51"/>
        <end position="63"/>
    </location>
</feature>
<evidence type="ECO:0000313" key="4">
    <source>
        <dbReference type="Proteomes" id="UP000280296"/>
    </source>
</evidence>
<protein>
    <submittedName>
        <fullName evidence="3">VCBS repeat-containing protein</fullName>
    </submittedName>
</protein>
<dbReference type="SUPFAM" id="SSF69318">
    <property type="entry name" value="Integrin alpha N-terminal domain"/>
    <property type="match status" value="1"/>
</dbReference>
<dbReference type="InterPro" id="IPR013783">
    <property type="entry name" value="Ig-like_fold"/>
</dbReference>
<comment type="caution">
    <text evidence="3">The sequence shown here is derived from an EMBL/GenBank/DDBJ whole genome shotgun (WGS) entry which is preliminary data.</text>
</comment>
<evidence type="ECO:0000256" key="2">
    <source>
        <dbReference type="SAM" id="MobiDB-lite"/>
    </source>
</evidence>
<proteinExistence type="predicted"/>
<dbReference type="EMBL" id="RYZH01000082">
    <property type="protein sequence ID" value="RUL81849.1"/>
    <property type="molecule type" value="Genomic_DNA"/>
</dbReference>
<organism evidence="3 4">
    <name type="scientific">Tautonia sociabilis</name>
    <dbReference type="NCBI Taxonomy" id="2080755"/>
    <lineage>
        <taxon>Bacteria</taxon>
        <taxon>Pseudomonadati</taxon>
        <taxon>Planctomycetota</taxon>
        <taxon>Planctomycetia</taxon>
        <taxon>Isosphaerales</taxon>
        <taxon>Isosphaeraceae</taxon>
        <taxon>Tautonia</taxon>
    </lineage>
</organism>
<dbReference type="InterPro" id="IPR028994">
    <property type="entry name" value="Integrin_alpha_N"/>
</dbReference>
<name>A0A432MCG5_9BACT</name>
<dbReference type="InterPro" id="IPR013517">
    <property type="entry name" value="FG-GAP"/>
</dbReference>
<dbReference type="PANTHER" id="PTHR44103">
    <property type="entry name" value="PROPROTEIN CONVERTASE P"/>
    <property type="match status" value="1"/>
</dbReference>
<evidence type="ECO:0000313" key="3">
    <source>
        <dbReference type="EMBL" id="RUL81849.1"/>
    </source>
</evidence>
<dbReference type="Gene3D" id="2.60.40.10">
    <property type="entry name" value="Immunoglobulins"/>
    <property type="match status" value="1"/>
</dbReference>
<dbReference type="Gene3D" id="2.130.10.130">
    <property type="entry name" value="Integrin alpha, N-terminal"/>
    <property type="match status" value="1"/>
</dbReference>
<dbReference type="Proteomes" id="UP000280296">
    <property type="component" value="Unassembled WGS sequence"/>
</dbReference>
<dbReference type="AlphaFoldDB" id="A0A432MCG5"/>
<sequence length="353" mass="37726">MPDCLVRIVRPSPMCCEGCGSPVPGPLTWRRRPMTRRRLPAASTSRPNALKSRHRKNRETRRGRPTLEALEARIVMAGEFTDVTVGLPSVDLSSVAWGDYDNDGDLDLFLAGSGSSNIRYSRVYRNDTATANTAPTAPTNLQSVDNGDGTITFSWDAATDSQTASSGLSYVLVIGSTSGGLDVVSPMSDPSAGARRIAFRGTIQGTSFTFDISGLADGYSCWSVQAVDTGLAGESFGSEQTFLVSELTYEESTVDIVHVQRAAVAWGDYDGDGDLDLVISGQDENQQGVSQVYRNDGSGNFTLVDLALEGLTRSSATWADTDGDGDLDLLLIGLDDSQSGTARLYRNVVRLPV</sequence>
<gene>
    <name evidence="3" type="ORF">TsocGM_24370</name>
</gene>
<reference evidence="3 4" key="2">
    <citation type="submission" date="2019-01" db="EMBL/GenBank/DDBJ databases">
        <title>Tautonia sociabilis, a novel thermotolerant planctomycete of Isosphaeraceae family, isolated from a 4000 m deep subterranean habitat.</title>
        <authorList>
            <person name="Kovaleva O.L."/>
            <person name="Elcheninov A.G."/>
            <person name="Van Heerden E."/>
            <person name="Toshchakov S.V."/>
            <person name="Novikov A."/>
            <person name="Bonch-Osmolovskaya E.A."/>
            <person name="Kublanov I.V."/>
        </authorList>
    </citation>
    <scope>NUCLEOTIDE SEQUENCE [LARGE SCALE GENOMIC DNA]</scope>
    <source>
        <strain evidence="3 4">GM2012</strain>
    </source>
</reference>
<keyword evidence="1" id="KW-0732">Signal</keyword>
<dbReference type="Pfam" id="PF13517">
    <property type="entry name" value="FG-GAP_3"/>
    <property type="match status" value="1"/>
</dbReference>
<reference evidence="3 4" key="1">
    <citation type="submission" date="2018-12" db="EMBL/GenBank/DDBJ databases">
        <authorList>
            <person name="Toschakov S.V."/>
        </authorList>
    </citation>
    <scope>NUCLEOTIDE SEQUENCE [LARGE SCALE GENOMIC DNA]</scope>
    <source>
        <strain evidence="3 4">GM2012</strain>
    </source>
</reference>